<protein>
    <submittedName>
        <fullName evidence="7">von Willebrand factor type A</fullName>
    </submittedName>
</protein>
<dbReference type="Proteomes" id="UP000006546">
    <property type="component" value="Chromosome"/>
</dbReference>
<dbReference type="PANTHER" id="PTHR22550">
    <property type="entry name" value="SPORE GERMINATION PROTEIN"/>
    <property type="match status" value="1"/>
</dbReference>
<evidence type="ECO:0000256" key="5">
    <source>
        <dbReference type="SAM" id="Phobius"/>
    </source>
</evidence>
<dbReference type="STRING" id="906968.Trebr_2095"/>
<dbReference type="PROSITE" id="PS50234">
    <property type="entry name" value="VWFA"/>
    <property type="match status" value="1"/>
</dbReference>
<feature type="domain" description="VWFA" evidence="6">
    <location>
        <begin position="92"/>
        <end position="287"/>
    </location>
</feature>
<gene>
    <name evidence="7" type="ordered locus">Trebr_2095</name>
</gene>
<dbReference type="KEGG" id="tbe:Trebr_2095"/>
<dbReference type="OrthoDB" id="6206554at2"/>
<evidence type="ECO:0000259" key="6">
    <source>
        <dbReference type="PROSITE" id="PS50234"/>
    </source>
</evidence>
<evidence type="ECO:0000313" key="7">
    <source>
        <dbReference type="EMBL" id="AEE17510.1"/>
    </source>
</evidence>
<dbReference type="Gene3D" id="3.40.50.410">
    <property type="entry name" value="von Willebrand factor, type A domain"/>
    <property type="match status" value="1"/>
</dbReference>
<evidence type="ECO:0000256" key="1">
    <source>
        <dbReference type="ARBA" id="ARBA00022475"/>
    </source>
</evidence>
<keyword evidence="2 5" id="KW-0812">Transmembrane</keyword>
<dbReference type="InterPro" id="IPR036465">
    <property type="entry name" value="vWFA_dom_sf"/>
</dbReference>
<dbReference type="EMBL" id="CP002696">
    <property type="protein sequence ID" value="AEE17510.1"/>
    <property type="molecule type" value="Genomic_DNA"/>
</dbReference>
<dbReference type="InterPro" id="IPR002035">
    <property type="entry name" value="VWF_A"/>
</dbReference>
<evidence type="ECO:0000256" key="3">
    <source>
        <dbReference type="ARBA" id="ARBA00022989"/>
    </source>
</evidence>
<evidence type="ECO:0000313" key="8">
    <source>
        <dbReference type="Proteomes" id="UP000006546"/>
    </source>
</evidence>
<dbReference type="AlphaFoldDB" id="F4LK48"/>
<dbReference type="InterPro" id="IPR050768">
    <property type="entry name" value="UPF0353/GerABKA_families"/>
</dbReference>
<name>F4LK48_TREBD</name>
<keyword evidence="1" id="KW-1003">Cell membrane</keyword>
<dbReference type="RefSeq" id="WP_013759213.1">
    <property type="nucleotide sequence ID" value="NC_015500.1"/>
</dbReference>
<dbReference type="SUPFAM" id="SSF53300">
    <property type="entry name" value="vWA-like"/>
    <property type="match status" value="1"/>
</dbReference>
<dbReference type="HOGENOM" id="CLU_024570_0_0_12"/>
<dbReference type="SMART" id="SM00327">
    <property type="entry name" value="VWA"/>
    <property type="match status" value="1"/>
</dbReference>
<reference evidence="8" key="1">
    <citation type="submission" date="2011-04" db="EMBL/GenBank/DDBJ databases">
        <title>The complete genome of Treponema brennaborense DSM 12168.</title>
        <authorList>
            <person name="Lucas S."/>
            <person name="Han J."/>
            <person name="Lapidus A."/>
            <person name="Bruce D."/>
            <person name="Goodwin L."/>
            <person name="Pitluck S."/>
            <person name="Peters L."/>
            <person name="Kyrpides N."/>
            <person name="Mavromatis K."/>
            <person name="Ivanova N."/>
            <person name="Mikhailova N."/>
            <person name="Pagani I."/>
            <person name="Teshima H."/>
            <person name="Detter J.C."/>
            <person name="Tapia R."/>
            <person name="Han C."/>
            <person name="Land M."/>
            <person name="Hauser L."/>
            <person name="Markowitz V."/>
            <person name="Cheng J.-F."/>
            <person name="Hugenholtz P."/>
            <person name="Woyke T."/>
            <person name="Wu D."/>
            <person name="Gronow S."/>
            <person name="Wellnitz S."/>
            <person name="Brambilla E."/>
            <person name="Klenk H.-P."/>
            <person name="Eisen J.A."/>
        </authorList>
    </citation>
    <scope>NUCLEOTIDE SEQUENCE [LARGE SCALE GENOMIC DNA]</scope>
    <source>
        <strain evidence="8">DSM 12168 / CIP 105900 / DD5/3</strain>
    </source>
</reference>
<evidence type="ECO:0000256" key="2">
    <source>
        <dbReference type="ARBA" id="ARBA00022692"/>
    </source>
</evidence>
<evidence type="ECO:0000256" key="4">
    <source>
        <dbReference type="ARBA" id="ARBA00023136"/>
    </source>
</evidence>
<keyword evidence="3 5" id="KW-1133">Transmembrane helix</keyword>
<keyword evidence="4 5" id="KW-0472">Membrane</keyword>
<keyword evidence="8" id="KW-1185">Reference proteome</keyword>
<dbReference type="PANTHER" id="PTHR22550:SF5">
    <property type="entry name" value="LEUCINE ZIPPER PROTEIN 4"/>
    <property type="match status" value="1"/>
</dbReference>
<dbReference type="Pfam" id="PF13519">
    <property type="entry name" value="VWA_2"/>
    <property type="match status" value="1"/>
</dbReference>
<proteinExistence type="predicted"/>
<sequence>MLAFQHPVFFLFLPAIPLLFVLRRTGIFNRPAFPLVLGDWNASPFEWKYAPNRIASAVSRILCIAGYCAVVAALASPVVMRQEKVYTAKGSEILFVLDVSPSMAAKDIAGMSRLEAAKQAVRVIVPEAGGTAFGLVALASEAALMVPPTLDREAFFARLNSLQAGELGDGSAIGMGVSTAAYHLISSAAPKKSIVLITDGENNAGSVHPGTAAQLAFENGITLYVLGVGTRGSVPLEYVDPATGKTYSGYLDSRFDESPLQEIALTAGGRYFGVESMGELTAAVSAVTGREQTVQSFYLKNVEDSYYDRLLLAAGICFACAWLIRRLYLKELI</sequence>
<accession>F4LK48</accession>
<dbReference type="eggNOG" id="COG2304">
    <property type="taxonomic scope" value="Bacteria"/>
</dbReference>
<feature type="transmembrane region" description="Helical" evidence="5">
    <location>
        <begin position="310"/>
        <end position="328"/>
    </location>
</feature>
<organism evidence="7 8">
    <name type="scientific">Treponema brennaborense (strain DSM 12168 / CIP 105900 / DD5/3)</name>
    <dbReference type="NCBI Taxonomy" id="906968"/>
    <lineage>
        <taxon>Bacteria</taxon>
        <taxon>Pseudomonadati</taxon>
        <taxon>Spirochaetota</taxon>
        <taxon>Spirochaetia</taxon>
        <taxon>Spirochaetales</taxon>
        <taxon>Treponemataceae</taxon>
        <taxon>Treponema</taxon>
    </lineage>
</organism>
<feature type="transmembrane region" description="Helical" evidence="5">
    <location>
        <begin position="57"/>
        <end position="79"/>
    </location>
</feature>